<dbReference type="Pfam" id="PF00646">
    <property type="entry name" value="F-box"/>
    <property type="match status" value="1"/>
</dbReference>
<dbReference type="InterPro" id="IPR053781">
    <property type="entry name" value="F-box_AtFBL13-like"/>
</dbReference>
<proteinExistence type="predicted"/>
<dbReference type="InterPro" id="IPR050232">
    <property type="entry name" value="FBL13/AtMIF1-like"/>
</dbReference>
<dbReference type="OrthoDB" id="594804at2759"/>
<reference evidence="2 3" key="1">
    <citation type="journal article" date="2014" name="Nat. Genet.">
        <title>Genome sequence of the hot pepper provides insights into the evolution of pungency in Capsicum species.</title>
        <authorList>
            <person name="Kim S."/>
            <person name="Park M."/>
            <person name="Yeom S.I."/>
            <person name="Kim Y.M."/>
            <person name="Lee J.M."/>
            <person name="Lee H.A."/>
            <person name="Seo E."/>
            <person name="Choi J."/>
            <person name="Cheong K."/>
            <person name="Kim K.T."/>
            <person name="Jung K."/>
            <person name="Lee G.W."/>
            <person name="Oh S.K."/>
            <person name="Bae C."/>
            <person name="Kim S.B."/>
            <person name="Lee H.Y."/>
            <person name="Kim S.Y."/>
            <person name="Kim M.S."/>
            <person name="Kang B.C."/>
            <person name="Jo Y.D."/>
            <person name="Yang H.B."/>
            <person name="Jeong H.J."/>
            <person name="Kang W.H."/>
            <person name="Kwon J.K."/>
            <person name="Shin C."/>
            <person name="Lim J.Y."/>
            <person name="Park J.H."/>
            <person name="Huh J.H."/>
            <person name="Kim J.S."/>
            <person name="Kim B.D."/>
            <person name="Cohen O."/>
            <person name="Paran I."/>
            <person name="Suh M.C."/>
            <person name="Lee S.B."/>
            <person name="Kim Y.K."/>
            <person name="Shin Y."/>
            <person name="Noh S.J."/>
            <person name="Park J."/>
            <person name="Seo Y.S."/>
            <person name="Kwon S.Y."/>
            <person name="Kim H.A."/>
            <person name="Park J.M."/>
            <person name="Kim H.J."/>
            <person name="Choi S.B."/>
            <person name="Bosland P.W."/>
            <person name="Reeves G."/>
            <person name="Jo S.H."/>
            <person name="Lee B.W."/>
            <person name="Cho H.T."/>
            <person name="Choi H.S."/>
            <person name="Lee M.S."/>
            <person name="Yu Y."/>
            <person name="Do Choi Y."/>
            <person name="Park B.S."/>
            <person name="van Deynze A."/>
            <person name="Ashrafi H."/>
            <person name="Hill T."/>
            <person name="Kim W.T."/>
            <person name="Pai H.S."/>
            <person name="Ahn H.K."/>
            <person name="Yeam I."/>
            <person name="Giovannoni J.J."/>
            <person name="Rose J.K."/>
            <person name="Sorensen I."/>
            <person name="Lee S.J."/>
            <person name="Kim R.W."/>
            <person name="Choi I.Y."/>
            <person name="Choi B.S."/>
            <person name="Lim J.S."/>
            <person name="Lee Y.H."/>
            <person name="Choi D."/>
        </authorList>
    </citation>
    <scope>NUCLEOTIDE SEQUENCE [LARGE SCALE GENOMIC DNA]</scope>
    <source>
        <strain evidence="3">cv. CM334</strain>
    </source>
</reference>
<sequence>MKDMMEKSSKKPDFLGEGIDRISNLPDDILHNILSYLYMFDVVKLSMLSKRWNYIWKTMPYLNFDINHFGFERIRRRHSHWVMAEKFKECIDWVLISQSANNLVCFKLCCGGMFDEGDIYRWIRGATTRNVQELVLSFRLAEPFELSCCFVTCESLRVLRLTLHGSILKLPNHFGFNQLKLLHLVEVELSNETSCLFSECPVLQKLILRNCSFGTTTMLDIASKSLVYVAVRNYVNNGKSYSECNIKISCPNLKVLKYRAPKAKDIILENLFSIEVVQIYFFDLGDATEEVGMLVHTMIKNVRSTSALKLCIYSILGLHKVLREVRNSPVTFYRLKSLNLTVRIDEVCMRVMMLLLKCSPNLEVLDLFSVENYGWDENWMLHDPNETIVCLESHLKSIKLNDFKHEENEMELLRFSLKNARVLEKLTIVWDGCADISEEASEEVSMFPRASSDVVVTFLDFDPN</sequence>
<dbReference type="SMART" id="SM00579">
    <property type="entry name" value="FBD"/>
    <property type="match status" value="1"/>
</dbReference>
<dbReference type="OMA" id="ENWKLHD"/>
<dbReference type="Pfam" id="PF08387">
    <property type="entry name" value="FBD"/>
    <property type="match status" value="1"/>
</dbReference>
<dbReference type="PROSITE" id="PS50181">
    <property type="entry name" value="FBOX"/>
    <property type="match status" value="1"/>
</dbReference>
<dbReference type="EMBL" id="AYRZ02000009">
    <property type="protein sequence ID" value="PHT71626.1"/>
    <property type="molecule type" value="Genomic_DNA"/>
</dbReference>
<dbReference type="CDD" id="cd22160">
    <property type="entry name" value="F-box_AtFBL13-like"/>
    <property type="match status" value="1"/>
</dbReference>
<dbReference type="InterPro" id="IPR032675">
    <property type="entry name" value="LRR_dom_sf"/>
</dbReference>
<dbReference type="SUPFAM" id="SSF52047">
    <property type="entry name" value="RNI-like"/>
    <property type="match status" value="1"/>
</dbReference>
<keyword evidence="3" id="KW-1185">Reference proteome</keyword>
<accession>A0A1U8E6X5</accession>
<dbReference type="SMART" id="SM00256">
    <property type="entry name" value="FBOX"/>
    <property type="match status" value="1"/>
</dbReference>
<evidence type="ECO:0000313" key="3">
    <source>
        <dbReference type="Proteomes" id="UP000222542"/>
    </source>
</evidence>
<dbReference type="Gene3D" id="3.80.10.10">
    <property type="entry name" value="Ribonuclease Inhibitor"/>
    <property type="match status" value="1"/>
</dbReference>
<reference evidence="2 3" key="2">
    <citation type="journal article" date="2017" name="Genome Biol.">
        <title>New reference genome sequences of hot pepper reveal the massive evolution of plant disease-resistance genes by retroduplication.</title>
        <authorList>
            <person name="Kim S."/>
            <person name="Park J."/>
            <person name="Yeom S.I."/>
            <person name="Kim Y.M."/>
            <person name="Seo E."/>
            <person name="Kim K.T."/>
            <person name="Kim M.S."/>
            <person name="Lee J.M."/>
            <person name="Cheong K."/>
            <person name="Shin H.S."/>
            <person name="Kim S.B."/>
            <person name="Han K."/>
            <person name="Lee J."/>
            <person name="Park M."/>
            <person name="Lee H.A."/>
            <person name="Lee H.Y."/>
            <person name="Lee Y."/>
            <person name="Oh S."/>
            <person name="Lee J.H."/>
            <person name="Choi E."/>
            <person name="Choi E."/>
            <person name="Lee S.E."/>
            <person name="Jeon J."/>
            <person name="Kim H."/>
            <person name="Choi G."/>
            <person name="Song H."/>
            <person name="Lee J."/>
            <person name="Lee S.C."/>
            <person name="Kwon J.K."/>
            <person name="Lee H.Y."/>
            <person name="Koo N."/>
            <person name="Hong Y."/>
            <person name="Kim R.W."/>
            <person name="Kang W.H."/>
            <person name="Huh J.H."/>
            <person name="Kang B.C."/>
            <person name="Yang T.J."/>
            <person name="Lee Y.H."/>
            <person name="Bennetzen J.L."/>
            <person name="Choi D."/>
        </authorList>
    </citation>
    <scope>NUCLEOTIDE SEQUENCE [LARGE SCALE GENOMIC DNA]</scope>
    <source>
        <strain evidence="3">cv. CM334</strain>
    </source>
</reference>
<dbReference type="Gene3D" id="1.20.1280.50">
    <property type="match status" value="1"/>
</dbReference>
<dbReference type="PANTHER" id="PTHR31900">
    <property type="entry name" value="F-BOX/RNI SUPERFAMILY PROTEIN-RELATED"/>
    <property type="match status" value="1"/>
</dbReference>
<feature type="domain" description="F-box" evidence="1">
    <location>
        <begin position="19"/>
        <end position="74"/>
    </location>
</feature>
<evidence type="ECO:0000259" key="1">
    <source>
        <dbReference type="PROSITE" id="PS50181"/>
    </source>
</evidence>
<dbReference type="InterPro" id="IPR055411">
    <property type="entry name" value="LRR_FXL15/At3g58940/PEG3-like"/>
</dbReference>
<dbReference type="KEGG" id="cann:107843248"/>
<protein>
    <recommendedName>
        <fullName evidence="1">F-box domain-containing protein</fullName>
    </recommendedName>
</protein>
<dbReference type="InterPro" id="IPR001810">
    <property type="entry name" value="F-box_dom"/>
</dbReference>
<dbReference type="InterPro" id="IPR036047">
    <property type="entry name" value="F-box-like_dom_sf"/>
</dbReference>
<name>A0A1U8E6X5_CAPAN</name>
<accession>A0A1U8EI40</accession>
<dbReference type="Gramene" id="PHT71626">
    <property type="protein sequence ID" value="PHT71626"/>
    <property type="gene ID" value="T459_22411"/>
</dbReference>
<dbReference type="PANTHER" id="PTHR31900:SF30">
    <property type="entry name" value="SUPERFAMILY PROTEIN, PUTATIVE-RELATED"/>
    <property type="match status" value="1"/>
</dbReference>
<comment type="caution">
    <text evidence="2">The sequence shown here is derived from an EMBL/GenBank/DDBJ whole genome shotgun (WGS) entry which is preliminary data.</text>
</comment>
<evidence type="ECO:0000313" key="2">
    <source>
        <dbReference type="EMBL" id="PHT71626.1"/>
    </source>
</evidence>
<dbReference type="SUPFAM" id="SSF81383">
    <property type="entry name" value="F-box domain"/>
    <property type="match status" value="1"/>
</dbReference>
<dbReference type="Pfam" id="PF24758">
    <property type="entry name" value="LRR_At5g56370"/>
    <property type="match status" value="1"/>
</dbReference>
<organism evidence="2 3">
    <name type="scientific">Capsicum annuum</name>
    <name type="common">Capsicum pepper</name>
    <dbReference type="NCBI Taxonomy" id="4072"/>
    <lineage>
        <taxon>Eukaryota</taxon>
        <taxon>Viridiplantae</taxon>
        <taxon>Streptophyta</taxon>
        <taxon>Embryophyta</taxon>
        <taxon>Tracheophyta</taxon>
        <taxon>Spermatophyta</taxon>
        <taxon>Magnoliopsida</taxon>
        <taxon>eudicotyledons</taxon>
        <taxon>Gunneridae</taxon>
        <taxon>Pentapetalae</taxon>
        <taxon>asterids</taxon>
        <taxon>lamiids</taxon>
        <taxon>Solanales</taxon>
        <taxon>Solanaceae</taxon>
        <taxon>Solanoideae</taxon>
        <taxon>Capsiceae</taxon>
        <taxon>Capsicum</taxon>
    </lineage>
</organism>
<dbReference type="AlphaFoldDB" id="A0A1U8E6X5"/>
<dbReference type="Proteomes" id="UP000222542">
    <property type="component" value="Unassembled WGS sequence"/>
</dbReference>
<dbReference type="STRING" id="4072.A0A1U8E6X5"/>
<gene>
    <name evidence="2" type="ORF">T459_22411</name>
</gene>
<dbReference type="InterPro" id="IPR006566">
    <property type="entry name" value="FBD"/>
</dbReference>